<keyword evidence="6" id="KW-1185">Reference proteome</keyword>
<dbReference type="PANTHER" id="PTHR24180">
    <property type="entry name" value="CYCLIN-DEPENDENT KINASE INHIBITOR 2C-RELATED"/>
    <property type="match status" value="1"/>
</dbReference>
<name>A0A9Q0LTZ7_ANAIG</name>
<feature type="repeat" description="ANK" evidence="3">
    <location>
        <begin position="62"/>
        <end position="95"/>
    </location>
</feature>
<evidence type="ECO:0000256" key="2">
    <source>
        <dbReference type="ARBA" id="ARBA00023043"/>
    </source>
</evidence>
<dbReference type="InterPro" id="IPR000210">
    <property type="entry name" value="BTB/POZ_dom"/>
</dbReference>
<dbReference type="InterPro" id="IPR036770">
    <property type="entry name" value="Ankyrin_rpt-contain_sf"/>
</dbReference>
<evidence type="ECO:0000313" key="6">
    <source>
        <dbReference type="Proteomes" id="UP001149090"/>
    </source>
</evidence>
<evidence type="ECO:0000256" key="1">
    <source>
        <dbReference type="ARBA" id="ARBA00022737"/>
    </source>
</evidence>
<comment type="caution">
    <text evidence="5">The sequence shown here is derived from an EMBL/GenBank/DDBJ whole genome shotgun (WGS) entry which is preliminary data.</text>
</comment>
<dbReference type="InterPro" id="IPR002110">
    <property type="entry name" value="Ankyrin_rpt"/>
</dbReference>
<dbReference type="InterPro" id="IPR011333">
    <property type="entry name" value="SKP1/BTB/POZ_sf"/>
</dbReference>
<protein>
    <submittedName>
        <fullName evidence="5">Ankyrin repeat ph and sec7 domain containing protein secg-related</fullName>
    </submittedName>
</protein>
<accession>A0A9Q0LTZ7</accession>
<dbReference type="Pfam" id="PF00651">
    <property type="entry name" value="BTB"/>
    <property type="match status" value="1"/>
</dbReference>
<proteinExistence type="predicted"/>
<dbReference type="AlphaFoldDB" id="A0A9Q0LTZ7"/>
<gene>
    <name evidence="5" type="ORF">M0811_04715</name>
</gene>
<feature type="repeat" description="ANK" evidence="3">
    <location>
        <begin position="94"/>
        <end position="127"/>
    </location>
</feature>
<keyword evidence="1" id="KW-0677">Repeat</keyword>
<dbReference type="PROSITE" id="PS50088">
    <property type="entry name" value="ANK_REPEAT"/>
    <property type="match status" value="2"/>
</dbReference>
<sequence>MSQILFQFLTQDDLVSLKNQINSENINILFGYSLLHFACISKKKLPTFKLLIESGSLVNQFDGYSPLHFACWHKCDFECVKLLLDSGADPNIQNGQTPLHLSIIFQTQENVMKLLLSYGAKMDIKNGKIPIDLLRNKSIIPNLKSHISLFRDMEILFERKELTDYEIKKGKYIRGIHKLYVQFRIGKNIPFTKFINILLLRNEEDIERILYFIYTGKYEAKYFKELKTFFEEIGNKEYILKIGRNGILYDLKNLYEDEESKDFRIFVGDQFIPVHKLILLARSELFRGMFLSVNDKSNQVTDYSEKSLEAINAFVYFIYHDELPKNISNEIFKELDDAVIFYQLNEDSSLDLLIEENLKKNEK</sequence>
<keyword evidence="2 3" id="KW-0040">ANK repeat</keyword>
<dbReference type="Gene3D" id="3.30.710.10">
    <property type="entry name" value="Potassium Channel Kv1.1, Chain A"/>
    <property type="match status" value="1"/>
</dbReference>
<evidence type="ECO:0000259" key="4">
    <source>
        <dbReference type="PROSITE" id="PS50097"/>
    </source>
</evidence>
<dbReference type="SMART" id="SM00225">
    <property type="entry name" value="BTB"/>
    <property type="match status" value="1"/>
</dbReference>
<reference evidence="5" key="1">
    <citation type="submission" date="2022-10" db="EMBL/GenBank/DDBJ databases">
        <title>Novel sulphate-reducing endosymbionts in the free-living metamonad Anaeramoeba.</title>
        <authorList>
            <person name="Jerlstrom-Hultqvist J."/>
            <person name="Cepicka I."/>
            <person name="Gallot-Lavallee L."/>
            <person name="Salas-Leiva D."/>
            <person name="Curtis B.A."/>
            <person name="Zahonova K."/>
            <person name="Pipaliya S."/>
            <person name="Dacks J."/>
            <person name="Roger A.J."/>
        </authorList>
    </citation>
    <scope>NUCLEOTIDE SEQUENCE</scope>
    <source>
        <strain evidence="5">BMAN</strain>
    </source>
</reference>
<evidence type="ECO:0000256" key="3">
    <source>
        <dbReference type="PROSITE-ProRule" id="PRU00023"/>
    </source>
</evidence>
<dbReference type="SUPFAM" id="SSF48403">
    <property type="entry name" value="Ankyrin repeat"/>
    <property type="match status" value="1"/>
</dbReference>
<dbReference type="PROSITE" id="PS50297">
    <property type="entry name" value="ANK_REP_REGION"/>
    <property type="match status" value="2"/>
</dbReference>
<organism evidence="5 6">
    <name type="scientific">Anaeramoeba ignava</name>
    <name type="common">Anaerobic marine amoeba</name>
    <dbReference type="NCBI Taxonomy" id="1746090"/>
    <lineage>
        <taxon>Eukaryota</taxon>
        <taxon>Metamonada</taxon>
        <taxon>Anaeramoebidae</taxon>
        <taxon>Anaeramoeba</taxon>
    </lineage>
</organism>
<dbReference type="SUPFAM" id="SSF54695">
    <property type="entry name" value="POZ domain"/>
    <property type="match status" value="1"/>
</dbReference>
<feature type="domain" description="BTB" evidence="4">
    <location>
        <begin position="261"/>
        <end position="327"/>
    </location>
</feature>
<dbReference type="SMART" id="SM00248">
    <property type="entry name" value="ANK"/>
    <property type="match status" value="3"/>
</dbReference>
<dbReference type="Pfam" id="PF12796">
    <property type="entry name" value="Ank_2"/>
    <property type="match status" value="1"/>
</dbReference>
<dbReference type="Gene3D" id="1.25.40.20">
    <property type="entry name" value="Ankyrin repeat-containing domain"/>
    <property type="match status" value="1"/>
</dbReference>
<dbReference type="OrthoDB" id="9995210at2759"/>
<dbReference type="EMBL" id="JAPDFW010000044">
    <property type="protein sequence ID" value="KAJ5078992.1"/>
    <property type="molecule type" value="Genomic_DNA"/>
</dbReference>
<dbReference type="InterPro" id="IPR051637">
    <property type="entry name" value="Ank_repeat_dom-contain_49"/>
</dbReference>
<evidence type="ECO:0000313" key="5">
    <source>
        <dbReference type="EMBL" id="KAJ5078992.1"/>
    </source>
</evidence>
<dbReference type="PROSITE" id="PS50097">
    <property type="entry name" value="BTB"/>
    <property type="match status" value="1"/>
</dbReference>
<dbReference type="CDD" id="cd18186">
    <property type="entry name" value="BTB_POZ_ZBTB_KLHL-like"/>
    <property type="match status" value="1"/>
</dbReference>
<dbReference type="PANTHER" id="PTHR24180:SF57">
    <property type="entry name" value="ANKYRIN REPEAT DOMAIN-CONTAINING PROTEIN 39"/>
    <property type="match status" value="1"/>
</dbReference>
<dbReference type="Proteomes" id="UP001149090">
    <property type="component" value="Unassembled WGS sequence"/>
</dbReference>